<dbReference type="EMBL" id="OU963867">
    <property type="protein sequence ID" value="CAH0392167.1"/>
    <property type="molecule type" value="Genomic_DNA"/>
</dbReference>
<evidence type="ECO:0000256" key="4">
    <source>
        <dbReference type="ARBA" id="ARBA00023098"/>
    </source>
</evidence>
<evidence type="ECO:0000256" key="3">
    <source>
        <dbReference type="ARBA" id="ARBA00022691"/>
    </source>
</evidence>
<reference evidence="6" key="1">
    <citation type="submission" date="2021-12" db="EMBL/GenBank/DDBJ databases">
        <authorList>
            <person name="King R."/>
        </authorList>
    </citation>
    <scope>NUCLEOTIDE SEQUENCE</scope>
</reference>
<dbReference type="Gene3D" id="3.40.50.150">
    <property type="entry name" value="Vaccinia Virus protein VP39"/>
    <property type="match status" value="2"/>
</dbReference>
<dbReference type="GO" id="GO:0006629">
    <property type="term" value="P:lipid metabolic process"/>
    <property type="evidence" value="ECO:0007669"/>
    <property type="project" value="UniProtKB-KW"/>
</dbReference>
<sequence length="1031" mass="116889">MGFENDAWYKIVNEIFSKADIKINGPRPWDIRVRNRDFFKRILNEGSVGLGESYMDGWWECDNLDELFYRIVKHRVHKLVPGRWSDVFRVLAARLFNLQSKIRARRVCDVHYNLGNDLFAQMLDPHMQYSCGYWDGATTLEEAQKNKLRMICEKLRLEPGMRLLDIGCGWGGLTEYAARHYDVTVLGVSNSSEQVALARGRCTGLNVEILLSDYRDLDPDQRFDRVVSVGMFEHVGPKNYDLFFSIVDRCLAPDGIFLLYTIGSNTTVTKGNDWTEKYIFPGGCIPSVQQIGAASEPYFVMEDWHNFGPDYDVTLMAWHARFSEAWPKLSRSYDERFKRMFEYYLMSADDQINGPRPWDISVKNSNLFHRVLNEGSLGLGESYMDGWWECEDLDEFFYRISKHRLYDYIPTAEYAARHYDVTVVGVSNSSEQVALARGRCTGLNVEILLSDYRDLDPDQRFDRVVSVGMIEHVGPKNYDLFFSIVDRCLAPQGIFLLHTIGSNTTVAKLDDWTEKYIFPNGCLPSIQQIGGASEKYFVMEDWHNFGADYDVILMAWHARGSSQSQTSDNRNEALQPKRACILCKQFHFLPYCELYLQKTPQERKEFIKKNNLCQNCLRPHPTEKCISQHSCQVCSKRHHTTTCTQSKTSEKPQPTPKVMMSSDHSKDQTHKSEALLATFLAQIAAPSGRTKIIRGIIDMGAQRSMITTRTAKYLKLKCTTSSAVINAVSETPVQLKGCTEIALKTAEKELVMQNCSVEVLDSITAPLPTQRVSQDVLSKVRDFKLADPQFDLPGEIDMLCGADLLPYLRLGAPVVLGANMPMAIPTIFGTALMGPTPLQAQDLHCAHCNTLLNTEAPVINKIFHIQADRPKNFVENRENKFKSSHSNVTNTKSVFKSKGNLTLTQLRTQNASPIIKSAASSSVIPKQNERFSPNKNLTPQRHWPKRISPLSDGSCSSSTRVDVPKSKLKFKQLPSHNPPRSYDDPVKSFSSRKTRKIIRALRWRSPTGVRSCVHTLGSNIVEHGGSKRGGC</sequence>
<dbReference type="SUPFAM" id="SSF53335">
    <property type="entry name" value="S-adenosyl-L-methionine-dependent methyltransferases"/>
    <property type="match status" value="2"/>
</dbReference>
<dbReference type="Proteomes" id="UP001152759">
    <property type="component" value="Chromosome 6"/>
</dbReference>
<evidence type="ECO:0000313" key="6">
    <source>
        <dbReference type="EMBL" id="CAH0392167.1"/>
    </source>
</evidence>
<dbReference type="InterPro" id="IPR050723">
    <property type="entry name" value="CFA/CMAS"/>
</dbReference>
<dbReference type="GO" id="GO:0032259">
    <property type="term" value="P:methylation"/>
    <property type="evidence" value="ECO:0007669"/>
    <property type="project" value="UniProtKB-KW"/>
</dbReference>
<dbReference type="InterPro" id="IPR029063">
    <property type="entry name" value="SAM-dependent_MTases_sf"/>
</dbReference>
<evidence type="ECO:0008006" key="8">
    <source>
        <dbReference type="Google" id="ProtNLM"/>
    </source>
</evidence>
<feature type="compositionally biased region" description="Low complexity" evidence="5">
    <location>
        <begin position="917"/>
        <end position="926"/>
    </location>
</feature>
<evidence type="ECO:0000313" key="7">
    <source>
        <dbReference type="Proteomes" id="UP001152759"/>
    </source>
</evidence>
<dbReference type="CDD" id="cd02440">
    <property type="entry name" value="AdoMet_MTases"/>
    <property type="match status" value="2"/>
</dbReference>
<dbReference type="AlphaFoldDB" id="A0A9P0ADK6"/>
<dbReference type="PANTHER" id="PTHR43667">
    <property type="entry name" value="CYCLOPROPANE-FATTY-ACYL-PHOSPHOLIPID SYNTHASE"/>
    <property type="match status" value="1"/>
</dbReference>
<gene>
    <name evidence="6" type="ORF">BEMITA_LOCUS10713</name>
</gene>
<evidence type="ECO:0000256" key="2">
    <source>
        <dbReference type="ARBA" id="ARBA00022679"/>
    </source>
</evidence>
<evidence type="ECO:0000256" key="5">
    <source>
        <dbReference type="SAM" id="MobiDB-lite"/>
    </source>
</evidence>
<keyword evidence="1" id="KW-0489">Methyltransferase</keyword>
<feature type="compositionally biased region" description="Polar residues" evidence="5">
    <location>
        <begin position="930"/>
        <end position="939"/>
    </location>
</feature>
<dbReference type="Pfam" id="PF02353">
    <property type="entry name" value="CMAS"/>
    <property type="match status" value="2"/>
</dbReference>
<evidence type="ECO:0000256" key="1">
    <source>
        <dbReference type="ARBA" id="ARBA00022603"/>
    </source>
</evidence>
<accession>A0A9P0ADK6</accession>
<name>A0A9P0ADK6_BEMTA</name>
<keyword evidence="3" id="KW-0949">S-adenosyl-L-methionine</keyword>
<dbReference type="PANTHER" id="PTHR43667:SF1">
    <property type="entry name" value="CYCLOPROPANE-FATTY-ACYL-PHOSPHOLIPID SYNTHASE"/>
    <property type="match status" value="1"/>
</dbReference>
<organism evidence="6 7">
    <name type="scientific">Bemisia tabaci</name>
    <name type="common">Sweetpotato whitefly</name>
    <name type="synonym">Aleurodes tabaci</name>
    <dbReference type="NCBI Taxonomy" id="7038"/>
    <lineage>
        <taxon>Eukaryota</taxon>
        <taxon>Metazoa</taxon>
        <taxon>Ecdysozoa</taxon>
        <taxon>Arthropoda</taxon>
        <taxon>Hexapoda</taxon>
        <taxon>Insecta</taxon>
        <taxon>Pterygota</taxon>
        <taxon>Neoptera</taxon>
        <taxon>Paraneoptera</taxon>
        <taxon>Hemiptera</taxon>
        <taxon>Sternorrhyncha</taxon>
        <taxon>Aleyrodoidea</taxon>
        <taxon>Aleyrodidae</taxon>
        <taxon>Aleyrodinae</taxon>
        <taxon>Bemisia</taxon>
    </lineage>
</organism>
<proteinExistence type="predicted"/>
<protein>
    <recommendedName>
        <fullName evidence="8">Cyclopropane-fatty-acyl-phospholipid synthase</fullName>
    </recommendedName>
</protein>
<dbReference type="GO" id="GO:0008168">
    <property type="term" value="F:methyltransferase activity"/>
    <property type="evidence" value="ECO:0007669"/>
    <property type="project" value="UniProtKB-KW"/>
</dbReference>
<feature type="compositionally biased region" description="Polar residues" evidence="5">
    <location>
        <begin position="951"/>
        <end position="960"/>
    </location>
</feature>
<keyword evidence="7" id="KW-1185">Reference proteome</keyword>
<feature type="region of interest" description="Disordered" evidence="5">
    <location>
        <begin position="917"/>
        <end position="963"/>
    </location>
</feature>
<keyword evidence="4" id="KW-0443">Lipid metabolism</keyword>
<dbReference type="NCBIfam" id="NF008686">
    <property type="entry name" value="PRK11705.1"/>
    <property type="match status" value="1"/>
</dbReference>
<feature type="region of interest" description="Disordered" evidence="5">
    <location>
        <begin position="642"/>
        <end position="664"/>
    </location>
</feature>
<keyword evidence="2" id="KW-0808">Transferase</keyword>